<evidence type="ECO:0000256" key="2">
    <source>
        <dbReference type="ARBA" id="ARBA00022801"/>
    </source>
</evidence>
<dbReference type="InterPro" id="IPR001650">
    <property type="entry name" value="Helicase_C-like"/>
</dbReference>
<dbReference type="GO" id="GO:0008094">
    <property type="term" value="F:ATP-dependent activity, acting on DNA"/>
    <property type="evidence" value="ECO:0007669"/>
    <property type="project" value="TreeGrafter"/>
</dbReference>
<sequence>MQESIAKFYKIQTFLDNPVYQPQDNERACRELQIPNPKLPRVKGMRCHLSLKFWQPVAVQAIRDFGASKNVKGCIESDVMRLGKTWVTSRICFRWVYYGDSRDDKKGVLQVKGKLTVDHEIFLLNANAHRNVVVTSYQSLMTRNGPGAIDSRFRSHPSNVTCPLDLRGCFCVAVFDGAHTIRNSAAQISQTCVNLRPDFNILLTATLLLNSFWDFKGLERFIVDPALKDRLRAEGISEDGNPFNLQDGHPAARLRLTSDSINKYIWDPSVNASLAGVRIGKVWQGCMIRRTLMSRLPAEGGPTIGSDIPTAEHRVVICPFGKAQLANYHMITSHLYRGLVMKREGQIIIKMGKYRQLTLFTSWTGFHIVHHTVLARNTPSIINAAAHMKLFPKCLNKIAKTRRITAVGVSTKEAQAVAAAASQQDKTATAARLALDSIPSNSEEYSAALQHTTAHSDSILPFPVDEDVTTAANRGKALTLVMRESPRLRELMKRLSNEVFELKEESIVWTDGPGEQALVAGACHLAGISCVVFHAHLKAAERSKVVEEFNTNPGTPMVFIGAYKVSSSGFNLQFLCRDVHCFNIAQNRALTMQAVGRVLRIGQTKIVKVYEYVVPNSFKVYKLEKSNSKVIPGLMTELNRAIFDVTVGSNSDDERSACVGAIGSELRIQEKSSVSIRVMRCLMELCQ</sequence>
<organism evidence="5 6">
    <name type="scientific">Blastomyces percursus</name>
    <dbReference type="NCBI Taxonomy" id="1658174"/>
    <lineage>
        <taxon>Eukaryota</taxon>
        <taxon>Fungi</taxon>
        <taxon>Dikarya</taxon>
        <taxon>Ascomycota</taxon>
        <taxon>Pezizomycotina</taxon>
        <taxon>Eurotiomycetes</taxon>
        <taxon>Eurotiomycetidae</taxon>
        <taxon>Onygenales</taxon>
        <taxon>Ajellomycetaceae</taxon>
        <taxon>Blastomyces</taxon>
    </lineage>
</organism>
<dbReference type="Gene3D" id="3.40.50.300">
    <property type="entry name" value="P-loop containing nucleotide triphosphate hydrolases"/>
    <property type="match status" value="1"/>
</dbReference>
<comment type="caution">
    <text evidence="5">The sequence shown here is derived from an EMBL/GenBank/DDBJ whole genome shotgun (WGS) entry which is preliminary data.</text>
</comment>
<dbReference type="InterPro" id="IPR050628">
    <property type="entry name" value="SNF2_RAD54_helicase_TF"/>
</dbReference>
<dbReference type="Gene3D" id="3.40.50.10810">
    <property type="entry name" value="Tandem AAA-ATPase domain"/>
    <property type="match status" value="1"/>
</dbReference>
<dbReference type="PROSITE" id="PS51194">
    <property type="entry name" value="HELICASE_CTER"/>
    <property type="match status" value="1"/>
</dbReference>
<dbReference type="AlphaFoldDB" id="A0A1J9Q1C6"/>
<dbReference type="InterPro" id="IPR000330">
    <property type="entry name" value="SNF2_N"/>
</dbReference>
<dbReference type="SUPFAM" id="SSF52540">
    <property type="entry name" value="P-loop containing nucleoside triphosphate hydrolases"/>
    <property type="match status" value="2"/>
</dbReference>
<evidence type="ECO:0000313" key="6">
    <source>
        <dbReference type="Proteomes" id="UP000242791"/>
    </source>
</evidence>
<dbReference type="InterPro" id="IPR027417">
    <property type="entry name" value="P-loop_NTPase"/>
</dbReference>
<dbReference type="Pfam" id="PF00176">
    <property type="entry name" value="SNF2-rel_dom"/>
    <property type="match status" value="1"/>
</dbReference>
<dbReference type="InterPro" id="IPR049730">
    <property type="entry name" value="SNF2/RAD54-like_C"/>
</dbReference>
<dbReference type="Pfam" id="PF00271">
    <property type="entry name" value="Helicase_C"/>
    <property type="match status" value="1"/>
</dbReference>
<dbReference type="PANTHER" id="PTHR45626:SF14">
    <property type="entry name" value="ATP-DEPENDENT DNA HELICASE (EUROFUNG)"/>
    <property type="match status" value="1"/>
</dbReference>
<dbReference type="CDD" id="cd18793">
    <property type="entry name" value="SF2_C_SNF"/>
    <property type="match status" value="1"/>
</dbReference>
<evidence type="ECO:0000256" key="1">
    <source>
        <dbReference type="ARBA" id="ARBA00022741"/>
    </source>
</evidence>
<accession>A0A1J9Q1C6</accession>
<protein>
    <recommendedName>
        <fullName evidence="4">Helicase C-terminal domain-containing protein</fullName>
    </recommendedName>
</protein>
<dbReference type="SMART" id="SM00490">
    <property type="entry name" value="HELICc"/>
    <property type="match status" value="1"/>
</dbReference>
<proteinExistence type="predicted"/>
<keyword evidence="2" id="KW-0378">Hydrolase</keyword>
<gene>
    <name evidence="5" type="ORF">ACJ73_06325</name>
</gene>
<name>A0A1J9Q1C6_9EURO</name>
<dbReference type="GO" id="GO:0005634">
    <property type="term" value="C:nucleus"/>
    <property type="evidence" value="ECO:0007669"/>
    <property type="project" value="TreeGrafter"/>
</dbReference>
<dbReference type="OrthoDB" id="4500730at2759"/>
<dbReference type="GO" id="GO:0005524">
    <property type="term" value="F:ATP binding"/>
    <property type="evidence" value="ECO:0007669"/>
    <property type="project" value="UniProtKB-KW"/>
</dbReference>
<evidence type="ECO:0000313" key="5">
    <source>
        <dbReference type="EMBL" id="OJD22328.1"/>
    </source>
</evidence>
<reference evidence="5 6" key="1">
    <citation type="submission" date="2015-08" db="EMBL/GenBank/DDBJ databases">
        <title>Emmonsia species relationships and genome sequence.</title>
        <authorList>
            <person name="Cuomo C.A."/>
            <person name="Schwartz I.S."/>
            <person name="Kenyon C."/>
            <person name="De Hoog G.S."/>
            <person name="Govender N.P."/>
            <person name="Botha A."/>
            <person name="Moreno L."/>
            <person name="De Vries M."/>
            <person name="Munoz J.F."/>
            <person name="Stielow J.B."/>
        </authorList>
    </citation>
    <scope>NUCLEOTIDE SEQUENCE [LARGE SCALE GENOMIC DNA]</scope>
    <source>
        <strain evidence="5 6">EI222</strain>
    </source>
</reference>
<dbReference type="Proteomes" id="UP000242791">
    <property type="component" value="Unassembled WGS sequence"/>
</dbReference>
<keyword evidence="1" id="KW-0547">Nucleotide-binding</keyword>
<evidence type="ECO:0000256" key="3">
    <source>
        <dbReference type="ARBA" id="ARBA00022840"/>
    </source>
</evidence>
<dbReference type="GO" id="GO:0006281">
    <property type="term" value="P:DNA repair"/>
    <property type="evidence" value="ECO:0007669"/>
    <property type="project" value="TreeGrafter"/>
</dbReference>
<keyword evidence="6" id="KW-1185">Reference proteome</keyword>
<dbReference type="GO" id="GO:0016787">
    <property type="term" value="F:hydrolase activity"/>
    <property type="evidence" value="ECO:0007669"/>
    <property type="project" value="UniProtKB-KW"/>
</dbReference>
<dbReference type="EMBL" id="LGTZ01001097">
    <property type="protein sequence ID" value="OJD22328.1"/>
    <property type="molecule type" value="Genomic_DNA"/>
</dbReference>
<dbReference type="PANTHER" id="PTHR45626">
    <property type="entry name" value="TRANSCRIPTION TERMINATION FACTOR 2-RELATED"/>
    <property type="match status" value="1"/>
</dbReference>
<feature type="domain" description="Helicase C-terminal" evidence="4">
    <location>
        <begin position="463"/>
        <end position="642"/>
    </location>
</feature>
<evidence type="ECO:0000259" key="4">
    <source>
        <dbReference type="PROSITE" id="PS51194"/>
    </source>
</evidence>
<dbReference type="InterPro" id="IPR038718">
    <property type="entry name" value="SNF2-like_sf"/>
</dbReference>
<keyword evidence="3" id="KW-0067">ATP-binding</keyword>
<dbReference type="VEuPathDB" id="FungiDB:ACJ73_06325"/>
<dbReference type="STRING" id="1658174.A0A1J9Q1C6"/>